<dbReference type="OrthoDB" id="961266at2"/>
<dbReference type="STRING" id="29534.SAMN05444366_4454"/>
<dbReference type="SUPFAM" id="SSF53955">
    <property type="entry name" value="Lysozyme-like"/>
    <property type="match status" value="1"/>
</dbReference>
<feature type="region of interest" description="Disordered" evidence="5">
    <location>
        <begin position="702"/>
        <end position="725"/>
    </location>
</feature>
<dbReference type="EC" id="3.2.1.17" evidence="4"/>
<dbReference type="Gene3D" id="1.10.530.40">
    <property type="match status" value="1"/>
</dbReference>
<dbReference type="PANTHER" id="PTHR38107:SF3">
    <property type="entry name" value="LYSOZYME RRRD-RELATED"/>
    <property type="match status" value="1"/>
</dbReference>
<dbReference type="GO" id="GO:0042742">
    <property type="term" value="P:defense response to bacterium"/>
    <property type="evidence" value="ECO:0007669"/>
    <property type="project" value="UniProtKB-KW"/>
</dbReference>
<evidence type="ECO:0000256" key="4">
    <source>
        <dbReference type="RuleBase" id="RU003788"/>
    </source>
</evidence>
<evidence type="ECO:0000256" key="2">
    <source>
        <dbReference type="ARBA" id="ARBA00022638"/>
    </source>
</evidence>
<dbReference type="InterPro" id="IPR051018">
    <property type="entry name" value="Bacteriophage_GH24"/>
</dbReference>
<organism evidence="6 7">
    <name type="scientific">Flavobacterium saccharophilum</name>
    <dbReference type="NCBI Taxonomy" id="29534"/>
    <lineage>
        <taxon>Bacteria</taxon>
        <taxon>Pseudomonadati</taxon>
        <taxon>Bacteroidota</taxon>
        <taxon>Flavobacteriia</taxon>
        <taxon>Flavobacteriales</taxon>
        <taxon>Flavobacteriaceae</taxon>
        <taxon>Flavobacterium</taxon>
    </lineage>
</organism>
<dbReference type="GO" id="GO:0016998">
    <property type="term" value="P:cell wall macromolecule catabolic process"/>
    <property type="evidence" value="ECO:0007669"/>
    <property type="project" value="InterPro"/>
</dbReference>
<dbReference type="AlphaFoldDB" id="A0A1M7MB29"/>
<sequence>MSDFKIIGNPNPVVGVLEFYTISDFFSEISPSQEFVYIPKSPENQVKWEVYVLEFGKWRKTKENDKTGKQVTYTFFEKSLTRKGIRLLARKGEKVARLDIKPLPAHPKIDHVELLDKNGSKITGRLAYGQTVKARVFCLNMEKRRVHVTLWEDDVKGARHSKDNEKNFIETRSAIVHFGKADIDFLLSPSFAKIATKGGPENDKIHEYYVTAEYNREKTASNNVNVNAPEAPVAPYKSKTRPKLPPSNTTANQPKKELPKSDKPPVAAPAKGNINSVNITDTSGHAIKGRLREKQIKVWINSSNLIGKEVRIKLFDDDYGKDDLLFQKEFTIQSNLHAIVVSLNTIPRSWGGNYLAEGNDQELFAEVEVLQTHAFTKSAIVDVDATVFKQYSFEIFNKVLKVDMPEKKEKKEENCGEKYCIKKGDKSDLIREINIRLAGFGGNVPTDEFTDRTEKMIKQFQRDYMKVPETGKICGNVLKAIDEFCEKWGEKITEYTCLCKNVSSIQSKCSGFGKGRYKREYSSSSRIERFHKYERPGIHRSLLWGISTLRFYISNQNVYKYMWKTAGYRCWEHNNSVPRRSTNHMGKAVDIQFSKNGVPIQGKKGSNISLLNEINEKFYSKYLKAKYQWVDGKNNFSIEPIGLSDGHTYSWIHLDVREFDNEYLDDKYFVKTQEKVINGSLLELAKKLGFLNTCMCNSAGNNSNKKPIENDSNNKRIDPKKLKTSGKGKQFIKDWEKFKPNLYNDDSEDHHCTIGYGHLVHLGPCNGSESQEFKNGITKERALQLFDLRLVDFEKAVQRDVTVPLYQYEFDALVSFLFNCGENFFVKKKAPKLHKHLLNKEYEEGAKEFLDVTSGGLAGLVKRRKAENNMFLNNIYDSKH</sequence>
<dbReference type="InterPro" id="IPR023347">
    <property type="entry name" value="Lysozyme_dom_sf"/>
</dbReference>
<dbReference type="InterPro" id="IPR023346">
    <property type="entry name" value="Lysozyme-like_dom_sf"/>
</dbReference>
<dbReference type="PANTHER" id="PTHR38107">
    <property type="match status" value="1"/>
</dbReference>
<keyword evidence="4" id="KW-0378">Hydrolase</keyword>
<dbReference type="GO" id="GO:0009253">
    <property type="term" value="P:peptidoglycan catabolic process"/>
    <property type="evidence" value="ECO:0007669"/>
    <property type="project" value="InterPro"/>
</dbReference>
<dbReference type="Pfam" id="PF00959">
    <property type="entry name" value="Phage_lysozyme"/>
    <property type="match status" value="1"/>
</dbReference>
<evidence type="ECO:0000256" key="3">
    <source>
        <dbReference type="ARBA" id="ARBA00023200"/>
    </source>
</evidence>
<feature type="region of interest" description="Disordered" evidence="5">
    <location>
        <begin position="220"/>
        <end position="279"/>
    </location>
</feature>
<proteinExistence type="inferred from homology"/>
<feature type="compositionally biased region" description="Basic and acidic residues" evidence="5">
    <location>
        <begin position="706"/>
        <end position="721"/>
    </location>
</feature>
<comment type="catalytic activity">
    <reaction evidence="4">
        <text>Hydrolysis of (1-&gt;4)-beta-linkages between N-acetylmuramic acid and N-acetyl-D-glucosamine residues in a peptidoglycan and between N-acetyl-D-glucosamine residues in chitodextrins.</text>
        <dbReference type="EC" id="3.2.1.17"/>
    </reaction>
</comment>
<dbReference type="GO" id="GO:0003796">
    <property type="term" value="F:lysozyme activity"/>
    <property type="evidence" value="ECO:0007669"/>
    <property type="project" value="UniProtKB-EC"/>
</dbReference>
<name>A0A1M7MB29_9FLAO</name>
<keyword evidence="7" id="KW-1185">Reference proteome</keyword>
<dbReference type="GO" id="GO:0031640">
    <property type="term" value="P:killing of cells of another organism"/>
    <property type="evidence" value="ECO:0007669"/>
    <property type="project" value="UniProtKB-KW"/>
</dbReference>
<evidence type="ECO:0000313" key="7">
    <source>
        <dbReference type="Proteomes" id="UP000184121"/>
    </source>
</evidence>
<dbReference type="Proteomes" id="UP000184121">
    <property type="component" value="Unassembled WGS sequence"/>
</dbReference>
<protein>
    <recommendedName>
        <fullName evidence="4">Lysozyme</fullName>
        <ecNumber evidence="4">3.2.1.17</ecNumber>
    </recommendedName>
</protein>
<comment type="similarity">
    <text evidence="4">Belongs to the glycosyl hydrolase 24 family.</text>
</comment>
<keyword evidence="1 4" id="KW-0929">Antimicrobial</keyword>
<dbReference type="RefSeq" id="WP_072975941.1">
    <property type="nucleotide sequence ID" value="NZ_FRBY01000007.1"/>
</dbReference>
<gene>
    <name evidence="6" type="ORF">SAMN05444366_4454</name>
</gene>
<evidence type="ECO:0000313" key="6">
    <source>
        <dbReference type="EMBL" id="SHM88031.1"/>
    </source>
</evidence>
<evidence type="ECO:0000256" key="5">
    <source>
        <dbReference type="SAM" id="MobiDB-lite"/>
    </source>
</evidence>
<accession>A0A1M7MB29</accession>
<dbReference type="CDD" id="cd00737">
    <property type="entry name" value="lyz_endolysin_autolysin"/>
    <property type="match status" value="1"/>
</dbReference>
<reference evidence="7" key="1">
    <citation type="submission" date="2016-11" db="EMBL/GenBank/DDBJ databases">
        <authorList>
            <person name="Varghese N."/>
            <person name="Submissions S."/>
        </authorList>
    </citation>
    <scope>NUCLEOTIDE SEQUENCE [LARGE SCALE GENOMIC DNA]</scope>
    <source>
        <strain evidence="7">DSM 1811</strain>
    </source>
</reference>
<keyword evidence="4" id="KW-0326">Glycosidase</keyword>
<feature type="compositionally biased region" description="Basic and acidic residues" evidence="5">
    <location>
        <begin position="254"/>
        <end position="263"/>
    </location>
</feature>
<dbReference type="EMBL" id="FRBY01000007">
    <property type="protein sequence ID" value="SHM88031.1"/>
    <property type="molecule type" value="Genomic_DNA"/>
</dbReference>
<dbReference type="InterPro" id="IPR002196">
    <property type="entry name" value="Glyco_hydro_24"/>
</dbReference>
<dbReference type="InterPro" id="IPR033907">
    <property type="entry name" value="Endolysin_autolysin"/>
</dbReference>
<evidence type="ECO:0000256" key="1">
    <source>
        <dbReference type="ARBA" id="ARBA00022529"/>
    </source>
</evidence>
<keyword evidence="3" id="KW-1035">Host cytoplasm</keyword>
<keyword evidence="2 4" id="KW-0081">Bacteriolytic enzyme</keyword>
<feature type="compositionally biased region" description="Low complexity" evidence="5">
    <location>
        <begin position="222"/>
        <end position="235"/>
    </location>
</feature>